<dbReference type="SMART" id="SM00962">
    <property type="entry name" value="SRP54"/>
    <property type="match status" value="1"/>
</dbReference>
<feature type="domain" description="AAA+ ATPase" evidence="15">
    <location>
        <begin position="191"/>
        <end position="338"/>
    </location>
</feature>
<accession>A0A7X0LTG0</accession>
<dbReference type="GO" id="GO:0005886">
    <property type="term" value="C:plasma membrane"/>
    <property type="evidence" value="ECO:0007669"/>
    <property type="project" value="UniProtKB-SubCell"/>
</dbReference>
<evidence type="ECO:0000256" key="8">
    <source>
        <dbReference type="ARBA" id="ARBA00022927"/>
    </source>
</evidence>
<gene>
    <name evidence="17" type="ORF">HNR53_000449</name>
</gene>
<feature type="compositionally biased region" description="Basic and acidic residues" evidence="14">
    <location>
        <begin position="83"/>
        <end position="97"/>
    </location>
</feature>
<dbReference type="SMART" id="SM00382">
    <property type="entry name" value="AAA"/>
    <property type="match status" value="1"/>
</dbReference>
<keyword evidence="4" id="KW-0813">Transport</keyword>
<evidence type="ECO:0000256" key="12">
    <source>
        <dbReference type="ARBA" id="ARBA00025337"/>
    </source>
</evidence>
<comment type="caution">
    <text evidence="17">The sequence shown here is derived from an EMBL/GenBank/DDBJ whole genome shotgun (WGS) entry which is preliminary data.</text>
</comment>
<dbReference type="PANTHER" id="PTHR43134">
    <property type="entry name" value="SIGNAL RECOGNITION PARTICLE RECEPTOR SUBUNIT ALPHA"/>
    <property type="match status" value="1"/>
</dbReference>
<keyword evidence="6" id="KW-0547">Nucleotide-binding</keyword>
<dbReference type="NCBIfam" id="TIGR03499">
    <property type="entry name" value="FlhF"/>
    <property type="match status" value="1"/>
</dbReference>
<proteinExistence type="inferred from homology"/>
<feature type="domain" description="SRP54-type proteins GTP-binding" evidence="16">
    <location>
        <begin position="192"/>
        <end position="383"/>
    </location>
</feature>
<comment type="function">
    <text evidence="12">Necessary for flagellar biosynthesis. May be involved in translocation of the flagellum.</text>
</comment>
<evidence type="ECO:0000256" key="9">
    <source>
        <dbReference type="ARBA" id="ARBA00023134"/>
    </source>
</evidence>
<dbReference type="SUPFAM" id="SSF52540">
    <property type="entry name" value="P-loop containing nucleoside triphosphate hydrolases"/>
    <property type="match status" value="2"/>
</dbReference>
<dbReference type="Gene3D" id="1.20.120.1380">
    <property type="entry name" value="Flagellar FlhF biosynthesis protein, N domain"/>
    <property type="match status" value="1"/>
</dbReference>
<dbReference type="Proteomes" id="UP000531594">
    <property type="component" value="Unassembled WGS sequence"/>
</dbReference>
<dbReference type="GO" id="GO:0006614">
    <property type="term" value="P:SRP-dependent cotranslational protein targeting to membrane"/>
    <property type="evidence" value="ECO:0007669"/>
    <property type="project" value="UniProtKB-UniRule"/>
</dbReference>
<keyword evidence="5" id="KW-1003">Cell membrane</keyword>
<keyword evidence="17" id="KW-0966">Cell projection</keyword>
<dbReference type="AlphaFoldDB" id="A0A7X0LTG0"/>
<evidence type="ECO:0000256" key="6">
    <source>
        <dbReference type="ARBA" id="ARBA00022741"/>
    </source>
</evidence>
<feature type="region of interest" description="Disordered" evidence="14">
    <location>
        <begin position="70"/>
        <end position="97"/>
    </location>
</feature>
<dbReference type="GO" id="GO:0005047">
    <property type="term" value="F:signal recognition particle binding"/>
    <property type="evidence" value="ECO:0007669"/>
    <property type="project" value="TreeGrafter"/>
</dbReference>
<evidence type="ECO:0000313" key="17">
    <source>
        <dbReference type="EMBL" id="MBB6443861.1"/>
    </source>
</evidence>
<evidence type="ECO:0000256" key="11">
    <source>
        <dbReference type="ARBA" id="ARBA00023225"/>
    </source>
</evidence>
<keyword evidence="8" id="KW-0653">Protein transport</keyword>
<evidence type="ECO:0000256" key="2">
    <source>
        <dbReference type="ARBA" id="ARBA00008531"/>
    </source>
</evidence>
<organism evidence="17 18">
    <name type="scientific">Bacillus benzoevorans</name>
    <dbReference type="NCBI Taxonomy" id="1456"/>
    <lineage>
        <taxon>Bacteria</taxon>
        <taxon>Bacillati</taxon>
        <taxon>Bacillota</taxon>
        <taxon>Bacilli</taxon>
        <taxon>Bacillales</taxon>
        <taxon>Bacillaceae</taxon>
        <taxon>Bacillus</taxon>
    </lineage>
</organism>
<evidence type="ECO:0000259" key="15">
    <source>
        <dbReference type="SMART" id="SM00382"/>
    </source>
</evidence>
<dbReference type="FunFam" id="3.40.50.300:FF:000695">
    <property type="entry name" value="Flagellar biosynthesis regulator FlhF"/>
    <property type="match status" value="1"/>
</dbReference>
<evidence type="ECO:0000256" key="1">
    <source>
        <dbReference type="ARBA" id="ARBA00004413"/>
    </source>
</evidence>
<dbReference type="InterPro" id="IPR003593">
    <property type="entry name" value="AAA+_ATPase"/>
</dbReference>
<sequence>MKVKKYRASTMPEAMKLIRSDLGNDAIILNSRVIQTNGFLGFFKKRSIEVIAALDEKPFEMVQQMKPDKRKAVAIPTASSKTSTEKTAEMKEERETEELRKEISELKLLLSGVVERNDKEVPPLPVPIQKMQQLLLKQEIKELVVETIVNDAMKWWIEAGESKSEAEVLMWAKEHMMMKISHLPFSDISFTKKFITVVGPTGVGKTTTLAKMAAECILKHKKKVAFITTDTYRIAAIEQLKTYANILNVPIEVCYNMEDFQKAVTQFENYDVVFIDTAGRNFRNPANVADLQKNIDFSKGLETFLVLSLTSKQMDMEEIYHQFDAVHIDKIILTKADETSTFGAMFNIMYSWQKPVAYITNGQNVPDDIISATPEKVVKCLIGVN</sequence>
<comment type="similarity">
    <text evidence="2">Belongs to the GTP-binding SRP family.</text>
</comment>
<evidence type="ECO:0000256" key="5">
    <source>
        <dbReference type="ARBA" id="ARBA00022475"/>
    </source>
</evidence>
<protein>
    <recommendedName>
        <fullName evidence="3 13">Flagellar biosynthesis protein FlhF</fullName>
    </recommendedName>
</protein>
<dbReference type="InterPro" id="IPR020006">
    <property type="entry name" value="FlhF"/>
</dbReference>
<evidence type="ECO:0000256" key="3">
    <source>
        <dbReference type="ARBA" id="ARBA00014919"/>
    </source>
</evidence>
<evidence type="ECO:0000256" key="10">
    <source>
        <dbReference type="ARBA" id="ARBA00023136"/>
    </source>
</evidence>
<name>A0A7X0LTG0_9BACI</name>
<dbReference type="PANTHER" id="PTHR43134:SF3">
    <property type="entry name" value="FLAGELLAR BIOSYNTHESIS PROTEIN FLHF"/>
    <property type="match status" value="1"/>
</dbReference>
<dbReference type="GO" id="GO:0015031">
    <property type="term" value="P:protein transport"/>
    <property type="evidence" value="ECO:0007669"/>
    <property type="project" value="UniProtKB-KW"/>
</dbReference>
<keyword evidence="17" id="KW-0282">Flagellum</keyword>
<evidence type="ECO:0000313" key="18">
    <source>
        <dbReference type="Proteomes" id="UP000531594"/>
    </source>
</evidence>
<keyword evidence="10" id="KW-0472">Membrane</keyword>
<dbReference type="GO" id="GO:0044781">
    <property type="term" value="P:bacterial-type flagellum organization"/>
    <property type="evidence" value="ECO:0007669"/>
    <property type="project" value="UniProtKB-UniRule"/>
</dbReference>
<dbReference type="CDD" id="cd17873">
    <property type="entry name" value="FlhF"/>
    <property type="match status" value="1"/>
</dbReference>
<dbReference type="Gene3D" id="3.40.50.300">
    <property type="entry name" value="P-loop containing nucleotide triphosphate hydrolases"/>
    <property type="match status" value="1"/>
</dbReference>
<evidence type="ECO:0000256" key="13">
    <source>
        <dbReference type="NCBIfam" id="TIGR03499"/>
    </source>
</evidence>
<comment type="subcellular location">
    <subcellularLocation>
        <location evidence="1">Cell membrane</location>
        <topology evidence="1">Peripheral membrane protein</topology>
        <orientation evidence="1">Cytoplasmic side</orientation>
    </subcellularLocation>
</comment>
<evidence type="ECO:0000259" key="16">
    <source>
        <dbReference type="SMART" id="SM00962"/>
    </source>
</evidence>
<dbReference type="RefSeq" id="WP_184522320.1">
    <property type="nucleotide sequence ID" value="NZ_JACHGK010000001.1"/>
</dbReference>
<dbReference type="InterPro" id="IPR027417">
    <property type="entry name" value="P-loop_NTPase"/>
</dbReference>
<keyword evidence="17" id="KW-0969">Cilium</keyword>
<evidence type="ECO:0000256" key="14">
    <source>
        <dbReference type="SAM" id="MobiDB-lite"/>
    </source>
</evidence>
<reference evidence="17 18" key="1">
    <citation type="submission" date="2020-08" db="EMBL/GenBank/DDBJ databases">
        <title>Genomic Encyclopedia of Type Strains, Phase IV (KMG-IV): sequencing the most valuable type-strain genomes for metagenomic binning, comparative biology and taxonomic classification.</title>
        <authorList>
            <person name="Goeker M."/>
        </authorList>
    </citation>
    <scope>NUCLEOTIDE SEQUENCE [LARGE SCALE GENOMIC DNA]</scope>
    <source>
        <strain evidence="17 18">DSM 5391</strain>
    </source>
</reference>
<dbReference type="GO" id="GO:0003924">
    <property type="term" value="F:GTPase activity"/>
    <property type="evidence" value="ECO:0007669"/>
    <property type="project" value="UniProtKB-UniRule"/>
</dbReference>
<keyword evidence="9" id="KW-0342">GTP-binding</keyword>
<keyword evidence="7" id="KW-1005">Bacterial flagellum biogenesis</keyword>
<dbReference type="InterPro" id="IPR047040">
    <property type="entry name" value="FlhF__GTPase_dom"/>
</dbReference>
<keyword evidence="11" id="KW-1006">Bacterial flagellum protein export</keyword>
<dbReference type="GO" id="GO:0005525">
    <property type="term" value="F:GTP binding"/>
    <property type="evidence" value="ECO:0007669"/>
    <property type="project" value="UniProtKB-UniRule"/>
</dbReference>
<dbReference type="Pfam" id="PF00448">
    <property type="entry name" value="SRP54"/>
    <property type="match status" value="1"/>
</dbReference>
<dbReference type="InterPro" id="IPR000897">
    <property type="entry name" value="SRP54_GTPase_dom"/>
</dbReference>
<evidence type="ECO:0000256" key="7">
    <source>
        <dbReference type="ARBA" id="ARBA00022795"/>
    </source>
</evidence>
<evidence type="ECO:0000256" key="4">
    <source>
        <dbReference type="ARBA" id="ARBA00022448"/>
    </source>
</evidence>
<keyword evidence="18" id="KW-1185">Reference proteome</keyword>
<dbReference type="EMBL" id="JACHGK010000001">
    <property type="protein sequence ID" value="MBB6443861.1"/>
    <property type="molecule type" value="Genomic_DNA"/>
</dbReference>